<dbReference type="EMBL" id="CAJOBI010000070">
    <property type="protein sequence ID" value="CAF3790388.1"/>
    <property type="molecule type" value="Genomic_DNA"/>
</dbReference>
<gene>
    <name evidence="1" type="ORF">SMN809_LOCUS597</name>
</gene>
<name>A0A8S2J425_9BILA</name>
<evidence type="ECO:0000313" key="2">
    <source>
        <dbReference type="Proteomes" id="UP000676336"/>
    </source>
</evidence>
<reference evidence="1" key="1">
    <citation type="submission" date="2021-02" db="EMBL/GenBank/DDBJ databases">
        <authorList>
            <person name="Nowell W R."/>
        </authorList>
    </citation>
    <scope>NUCLEOTIDE SEQUENCE</scope>
</reference>
<evidence type="ECO:0000313" key="1">
    <source>
        <dbReference type="EMBL" id="CAF3790388.1"/>
    </source>
</evidence>
<comment type="caution">
    <text evidence="1">The sequence shown here is derived from an EMBL/GenBank/DDBJ whole genome shotgun (WGS) entry which is preliminary data.</text>
</comment>
<proteinExistence type="predicted"/>
<protein>
    <submittedName>
        <fullName evidence="1">Uncharacterized protein</fullName>
    </submittedName>
</protein>
<organism evidence="1 2">
    <name type="scientific">Rotaria magnacalcarata</name>
    <dbReference type="NCBI Taxonomy" id="392030"/>
    <lineage>
        <taxon>Eukaryota</taxon>
        <taxon>Metazoa</taxon>
        <taxon>Spiralia</taxon>
        <taxon>Gnathifera</taxon>
        <taxon>Rotifera</taxon>
        <taxon>Eurotatoria</taxon>
        <taxon>Bdelloidea</taxon>
        <taxon>Philodinida</taxon>
        <taxon>Philodinidae</taxon>
        <taxon>Rotaria</taxon>
    </lineage>
</organism>
<dbReference type="Proteomes" id="UP000676336">
    <property type="component" value="Unassembled WGS sequence"/>
</dbReference>
<sequence>ENLYKLFEASKANLQTKDLDSTSVNKLTNKSNNNEISSKSIVDREQETTIPFIDPVPIKTIHCTKGAIDTVCGQIIELRHDVDQLRNDVNTNQTKTLTFNSAVRRISKSEISNQNQTSVSHHHNVEQGATRKRSSLCIII</sequence>
<accession>A0A8S2J425</accession>
<dbReference type="AlphaFoldDB" id="A0A8S2J425"/>
<feature type="non-terminal residue" evidence="1">
    <location>
        <position position="1"/>
    </location>
</feature>